<evidence type="ECO:0000256" key="1">
    <source>
        <dbReference type="SAM" id="MobiDB-lite"/>
    </source>
</evidence>
<dbReference type="RefSeq" id="WP_123739038.1">
    <property type="nucleotide sequence ID" value="NZ_RKHQ01000001.1"/>
</dbReference>
<dbReference type="EMBL" id="RKHQ01000001">
    <property type="protein sequence ID" value="ROR96924.1"/>
    <property type="molecule type" value="Genomic_DNA"/>
</dbReference>
<reference evidence="3 4" key="1">
    <citation type="submission" date="2018-11" db="EMBL/GenBank/DDBJ databases">
        <title>Sequencing the genomes of 1000 actinobacteria strains.</title>
        <authorList>
            <person name="Klenk H.-P."/>
        </authorList>
    </citation>
    <scope>NUCLEOTIDE SEQUENCE [LARGE SCALE GENOMIC DNA]</scope>
    <source>
        <strain evidence="3 4">DSM 13521</strain>
    </source>
</reference>
<comment type="caution">
    <text evidence="3">The sequence shown here is derived from an EMBL/GenBank/DDBJ whole genome shotgun (WGS) entry which is preliminary data.</text>
</comment>
<evidence type="ECO:0000313" key="4">
    <source>
        <dbReference type="Proteomes" id="UP000275356"/>
    </source>
</evidence>
<organism evidence="3 4">
    <name type="scientific">Salana multivorans</name>
    <dbReference type="NCBI Taxonomy" id="120377"/>
    <lineage>
        <taxon>Bacteria</taxon>
        <taxon>Bacillati</taxon>
        <taxon>Actinomycetota</taxon>
        <taxon>Actinomycetes</taxon>
        <taxon>Micrococcales</taxon>
        <taxon>Beutenbergiaceae</taxon>
        <taxon>Salana</taxon>
    </lineage>
</organism>
<dbReference type="InterPro" id="IPR036866">
    <property type="entry name" value="RibonucZ/Hydroxyglut_hydro"/>
</dbReference>
<dbReference type="Proteomes" id="UP000275356">
    <property type="component" value="Unassembled WGS sequence"/>
</dbReference>
<dbReference type="InterPro" id="IPR050114">
    <property type="entry name" value="UPF0173_UPF0282_UlaG_hydrolase"/>
</dbReference>
<dbReference type="InterPro" id="IPR001279">
    <property type="entry name" value="Metallo-B-lactamas"/>
</dbReference>
<dbReference type="PANTHER" id="PTHR43546:SF3">
    <property type="entry name" value="UPF0173 METAL-DEPENDENT HYDROLASE MJ1163"/>
    <property type="match status" value="1"/>
</dbReference>
<evidence type="ECO:0000259" key="2">
    <source>
        <dbReference type="Pfam" id="PF12706"/>
    </source>
</evidence>
<sequence length="280" mass="28966">MRVTWLGHATCVLDLPDGTRLVTDPLLGARAGVLIRRGRVPEHAEWVDADAVLLSHLHHDHAHLPSLRATGGLVLGPASTARWAERQRLRARGLGDEWFQLSAEVAVRTVPAVHGDRPMPHRPNDAVGFVVRWADGGASGDRDGAGGGRGAAGGDGGGGAAGGGAVRRLWFAGDTELFPGLADLPDLAGGPIDVALVPVGGWGPRLSGGHLDPSRAAEAAAIVGARTAVPIHWGTFHAPLGRHVPRGWMDRGGPDFLRALDAIAPGTSGVLLAPGEHHAL</sequence>
<keyword evidence="4" id="KW-1185">Reference proteome</keyword>
<evidence type="ECO:0000313" key="3">
    <source>
        <dbReference type="EMBL" id="ROR96924.1"/>
    </source>
</evidence>
<protein>
    <submittedName>
        <fullName evidence="3">L-ascorbate metabolism protein UlaG (Beta-lactamase superfamily)</fullName>
    </submittedName>
</protein>
<gene>
    <name evidence="3" type="ORF">EDD28_1517</name>
</gene>
<feature type="compositionally biased region" description="Gly residues" evidence="1">
    <location>
        <begin position="145"/>
        <end position="159"/>
    </location>
</feature>
<dbReference type="OrthoDB" id="9789133at2"/>
<dbReference type="Pfam" id="PF12706">
    <property type="entry name" value="Lactamase_B_2"/>
    <property type="match status" value="1"/>
</dbReference>
<dbReference type="AlphaFoldDB" id="A0A3N2DBT2"/>
<feature type="region of interest" description="Disordered" evidence="1">
    <location>
        <begin position="140"/>
        <end position="159"/>
    </location>
</feature>
<dbReference type="PANTHER" id="PTHR43546">
    <property type="entry name" value="UPF0173 METAL-DEPENDENT HYDROLASE MJ1163-RELATED"/>
    <property type="match status" value="1"/>
</dbReference>
<dbReference type="Gene3D" id="3.60.15.10">
    <property type="entry name" value="Ribonuclease Z/Hydroxyacylglutathione hydrolase-like"/>
    <property type="match status" value="1"/>
</dbReference>
<accession>A0A3N2DBT2</accession>
<name>A0A3N2DBT2_9MICO</name>
<dbReference type="Pfam" id="PF13483">
    <property type="entry name" value="Lactamase_B_3"/>
    <property type="match status" value="1"/>
</dbReference>
<dbReference type="SUPFAM" id="SSF56281">
    <property type="entry name" value="Metallo-hydrolase/oxidoreductase"/>
    <property type="match status" value="1"/>
</dbReference>
<proteinExistence type="predicted"/>
<feature type="domain" description="Metallo-beta-lactamase" evidence="2">
    <location>
        <begin position="165"/>
        <end position="233"/>
    </location>
</feature>